<dbReference type="PANTHER" id="PTHR15989">
    <property type="entry name" value="VEZATIN"/>
    <property type="match status" value="1"/>
</dbReference>
<keyword evidence="2" id="KW-1185">Reference proteome</keyword>
<dbReference type="PANTHER" id="PTHR15989:SF5">
    <property type="entry name" value="VEZATIN"/>
    <property type="match status" value="1"/>
</dbReference>
<dbReference type="GeneTree" id="ENSGT00390000003290"/>
<name>A0A8D2AYE3_SCIVU</name>
<gene>
    <name evidence="1" type="primary">VEZT</name>
</gene>
<reference evidence="1" key="1">
    <citation type="submission" date="2025-08" db="UniProtKB">
        <authorList>
            <consortium name="Ensembl"/>
        </authorList>
    </citation>
    <scope>IDENTIFICATION</scope>
</reference>
<dbReference type="AlphaFoldDB" id="A0A8D2AYE3"/>
<dbReference type="GO" id="GO:0098609">
    <property type="term" value="P:cell-cell adhesion"/>
    <property type="evidence" value="ECO:0007669"/>
    <property type="project" value="InterPro"/>
</dbReference>
<organism evidence="1 2">
    <name type="scientific">Sciurus vulgaris</name>
    <name type="common">Eurasian red squirrel</name>
    <dbReference type="NCBI Taxonomy" id="55149"/>
    <lineage>
        <taxon>Eukaryota</taxon>
        <taxon>Metazoa</taxon>
        <taxon>Chordata</taxon>
        <taxon>Craniata</taxon>
        <taxon>Vertebrata</taxon>
        <taxon>Euteleostomi</taxon>
        <taxon>Mammalia</taxon>
        <taxon>Eutheria</taxon>
        <taxon>Euarchontoglires</taxon>
        <taxon>Glires</taxon>
        <taxon>Rodentia</taxon>
        <taxon>Sciuromorpha</taxon>
        <taxon>Sciuridae</taxon>
        <taxon>Sciurinae</taxon>
        <taxon>Sciurini</taxon>
        <taxon>Sciurus</taxon>
    </lineage>
</organism>
<evidence type="ECO:0000313" key="1">
    <source>
        <dbReference type="Ensembl" id="ENSSVLP00005005810.1"/>
    </source>
</evidence>
<dbReference type="Proteomes" id="UP000694564">
    <property type="component" value="Chromosome 5"/>
</dbReference>
<proteinExistence type="predicted"/>
<evidence type="ECO:0000313" key="2">
    <source>
        <dbReference type="Proteomes" id="UP000694564"/>
    </source>
</evidence>
<protein>
    <submittedName>
        <fullName evidence="1">Vezatin, adherens junctions transmembrane protein</fullName>
    </submittedName>
</protein>
<dbReference type="GO" id="GO:0005886">
    <property type="term" value="C:plasma membrane"/>
    <property type="evidence" value="ECO:0007669"/>
    <property type="project" value="TreeGrafter"/>
</dbReference>
<dbReference type="OrthoDB" id="21151at2759"/>
<reference evidence="1" key="2">
    <citation type="submission" date="2025-09" db="UniProtKB">
        <authorList>
            <consortium name="Ensembl"/>
        </authorList>
    </citation>
    <scope>IDENTIFICATION</scope>
</reference>
<accession>A0A8D2AYE3</accession>
<dbReference type="InterPro" id="IPR026858">
    <property type="entry name" value="Vezatin"/>
</dbReference>
<dbReference type="Ensembl" id="ENSSVLT00005006453.1">
    <property type="protein sequence ID" value="ENSSVLP00005005810.1"/>
    <property type="gene ID" value="ENSSVLG00005004622.1"/>
</dbReference>
<sequence length="95" mass="10840">YIPKFSFNSPLYQYLQDLGHTDFEICSSLSPKTEKCATTEGQQKPPMKVLPKQGILLKVAETIKSWIFFSQCNKKDDLLHKLVQPSHSSVILGLW</sequence>